<protein>
    <submittedName>
        <fullName evidence="1">Uncharacterized protein</fullName>
    </submittedName>
</protein>
<gene>
    <name evidence="1" type="ORF">SAMN05216551_101616</name>
</gene>
<dbReference type="Proteomes" id="UP000243719">
    <property type="component" value="Unassembled WGS sequence"/>
</dbReference>
<keyword evidence="2" id="KW-1185">Reference proteome</keyword>
<dbReference type="OrthoDB" id="8479981at2"/>
<evidence type="ECO:0000313" key="2">
    <source>
        <dbReference type="Proteomes" id="UP000243719"/>
    </source>
</evidence>
<dbReference type="AlphaFoldDB" id="A0A1H2PL59"/>
<organism evidence="1 2">
    <name type="scientific">Chitinasiproducens palmae</name>
    <dbReference type="NCBI Taxonomy" id="1770053"/>
    <lineage>
        <taxon>Bacteria</taxon>
        <taxon>Pseudomonadati</taxon>
        <taxon>Pseudomonadota</taxon>
        <taxon>Betaproteobacteria</taxon>
        <taxon>Burkholderiales</taxon>
        <taxon>Burkholderiaceae</taxon>
        <taxon>Chitinasiproducens</taxon>
    </lineage>
</organism>
<dbReference type="RefSeq" id="WP_091904393.1">
    <property type="nucleotide sequence ID" value="NZ_FNLO01000001.1"/>
</dbReference>
<name>A0A1H2PL59_9BURK</name>
<proteinExistence type="predicted"/>
<dbReference type="EMBL" id="FNLO01000001">
    <property type="protein sequence ID" value="SDV46763.1"/>
    <property type="molecule type" value="Genomic_DNA"/>
</dbReference>
<sequence length="136" mass="14623">MTRNNNIDKTRASGRGLGSRPHGALLALLAATALAGCQREWVKPGASQQDFRTAHARCEADAYQRLPAATVPQQITPAGYTSGGIECTRNSAGGNDCKQKQVWRDATYTTRDANADGRSALIRNCMIQSGWTEKGD</sequence>
<evidence type="ECO:0000313" key="1">
    <source>
        <dbReference type="EMBL" id="SDV46763.1"/>
    </source>
</evidence>
<reference evidence="2" key="1">
    <citation type="submission" date="2016-09" db="EMBL/GenBank/DDBJ databases">
        <authorList>
            <person name="Varghese N."/>
            <person name="Submissions S."/>
        </authorList>
    </citation>
    <scope>NUCLEOTIDE SEQUENCE [LARGE SCALE GENOMIC DNA]</scope>
    <source>
        <strain evidence="2">JS23</strain>
    </source>
</reference>
<accession>A0A1H2PL59</accession>